<dbReference type="HOGENOM" id="CLU_700165_0_0_1"/>
<dbReference type="KEGG" id="bcom:BAUCODRAFT_438929"/>
<evidence type="ECO:0000313" key="3">
    <source>
        <dbReference type="Proteomes" id="UP000011761"/>
    </source>
</evidence>
<feature type="region of interest" description="Disordered" evidence="1">
    <location>
        <begin position="263"/>
        <end position="294"/>
    </location>
</feature>
<feature type="region of interest" description="Disordered" evidence="1">
    <location>
        <begin position="94"/>
        <end position="138"/>
    </location>
</feature>
<dbReference type="AlphaFoldDB" id="M2NDX6"/>
<protein>
    <submittedName>
        <fullName evidence="2">Uncharacterized protein</fullName>
    </submittedName>
</protein>
<accession>M2NDX6</accession>
<keyword evidence="3" id="KW-1185">Reference proteome</keyword>
<feature type="compositionally biased region" description="Basic and acidic residues" evidence="1">
    <location>
        <begin position="264"/>
        <end position="290"/>
    </location>
</feature>
<evidence type="ECO:0000256" key="1">
    <source>
        <dbReference type="SAM" id="MobiDB-lite"/>
    </source>
</evidence>
<proteinExistence type="predicted"/>
<gene>
    <name evidence="2" type="ORF">BAUCODRAFT_438929</name>
</gene>
<evidence type="ECO:0000313" key="2">
    <source>
        <dbReference type="EMBL" id="EMC97120.1"/>
    </source>
</evidence>
<feature type="compositionally biased region" description="Basic and acidic residues" evidence="1">
    <location>
        <begin position="39"/>
        <end position="56"/>
    </location>
</feature>
<reference evidence="2 3" key="1">
    <citation type="journal article" date="2012" name="PLoS Pathog.">
        <title>Diverse lifestyles and strategies of plant pathogenesis encoded in the genomes of eighteen Dothideomycetes fungi.</title>
        <authorList>
            <person name="Ohm R.A."/>
            <person name="Feau N."/>
            <person name="Henrissat B."/>
            <person name="Schoch C.L."/>
            <person name="Horwitz B.A."/>
            <person name="Barry K.W."/>
            <person name="Condon B.J."/>
            <person name="Copeland A.C."/>
            <person name="Dhillon B."/>
            <person name="Glaser F."/>
            <person name="Hesse C.N."/>
            <person name="Kosti I."/>
            <person name="LaButti K."/>
            <person name="Lindquist E.A."/>
            <person name="Lucas S."/>
            <person name="Salamov A.A."/>
            <person name="Bradshaw R.E."/>
            <person name="Ciuffetti L."/>
            <person name="Hamelin R.C."/>
            <person name="Kema G.H.J."/>
            <person name="Lawrence C."/>
            <person name="Scott J.A."/>
            <person name="Spatafora J.W."/>
            <person name="Turgeon B.G."/>
            <person name="de Wit P.J.G.M."/>
            <person name="Zhong S."/>
            <person name="Goodwin S.B."/>
            <person name="Grigoriev I.V."/>
        </authorList>
    </citation>
    <scope>NUCLEOTIDE SEQUENCE [LARGE SCALE GENOMIC DNA]</scope>
    <source>
        <strain evidence="2 3">UAMH 10762</strain>
    </source>
</reference>
<dbReference type="RefSeq" id="XP_007675659.1">
    <property type="nucleotide sequence ID" value="XM_007677469.1"/>
</dbReference>
<dbReference type="Proteomes" id="UP000011761">
    <property type="component" value="Unassembled WGS sequence"/>
</dbReference>
<dbReference type="EMBL" id="KB445554">
    <property type="protein sequence ID" value="EMC97120.1"/>
    <property type="molecule type" value="Genomic_DNA"/>
</dbReference>
<sequence length="394" mass="44240">MMPPQLPKPKAQNLAAKRASEQPMSIELREPCFQSLDMQRYDGGKRRQPQHTERHHGPPRTLPIRLSPKAAQLQHIPSITFRDRAFIGRGGRLSSASLEKPSNYPGHADRPPERSARIAPSTPYGRHDAAGALPSRASHHDADFGTFILQHEHNERRPLHHLPLSQTDRRPPKLLTNDYVPATPGHPKSTHAPSTSLLSPFFKRGVASSAALQRPPTRGSLVQPAYMGGASRLLRSLTRLPSRKESTQPDRYRQSLNGLSFIEQPHDPADHRPLYRSPEHSTRVGEHNDLDESSSQMLRNRLGLFELRDRTPASSGYRPIRLQSRARRGRISLLPDQAHSLSFSGCEEQTLSKIRGVRGLSSHDPHPSRYTKDPLYDTVRPVFTSAGGRRSVRR</sequence>
<organism evidence="2 3">
    <name type="scientific">Baudoinia panamericana (strain UAMH 10762)</name>
    <name type="common">Angels' share fungus</name>
    <name type="synonym">Baudoinia compniacensis (strain UAMH 10762)</name>
    <dbReference type="NCBI Taxonomy" id="717646"/>
    <lineage>
        <taxon>Eukaryota</taxon>
        <taxon>Fungi</taxon>
        <taxon>Dikarya</taxon>
        <taxon>Ascomycota</taxon>
        <taxon>Pezizomycotina</taxon>
        <taxon>Dothideomycetes</taxon>
        <taxon>Dothideomycetidae</taxon>
        <taxon>Mycosphaerellales</taxon>
        <taxon>Teratosphaeriaceae</taxon>
        <taxon>Baudoinia</taxon>
    </lineage>
</organism>
<feature type="compositionally biased region" description="Basic and acidic residues" evidence="1">
    <location>
        <begin position="107"/>
        <end position="116"/>
    </location>
</feature>
<dbReference type="GeneID" id="19114352"/>
<feature type="region of interest" description="Disordered" evidence="1">
    <location>
        <begin position="1"/>
        <end position="64"/>
    </location>
</feature>
<name>M2NDX6_BAUPA</name>